<feature type="region of interest" description="Disordered" evidence="6">
    <location>
        <begin position="590"/>
        <end position="618"/>
    </location>
</feature>
<dbReference type="PANTHER" id="PTHR31845">
    <property type="entry name" value="FINGER DOMAIN PROTEIN, PUTATIVE-RELATED"/>
    <property type="match status" value="1"/>
</dbReference>
<evidence type="ECO:0000259" key="7">
    <source>
        <dbReference type="PROSITE" id="PS00463"/>
    </source>
</evidence>
<accession>A0ABR1TLT3</accession>
<dbReference type="InterPro" id="IPR051089">
    <property type="entry name" value="prtT"/>
</dbReference>
<reference evidence="8 9" key="1">
    <citation type="submission" date="2023-01" db="EMBL/GenBank/DDBJ databases">
        <title>Analysis of 21 Apiospora genomes using comparative genomics revels a genus with tremendous synthesis potential of carbohydrate active enzymes and secondary metabolites.</title>
        <authorList>
            <person name="Sorensen T."/>
        </authorList>
    </citation>
    <scope>NUCLEOTIDE SEQUENCE [LARGE SCALE GENOMIC DNA]</scope>
    <source>
        <strain evidence="8 9">CBS 83171</strain>
    </source>
</reference>
<organism evidence="8 9">
    <name type="scientific">Apiospora saccharicola</name>
    <dbReference type="NCBI Taxonomy" id="335842"/>
    <lineage>
        <taxon>Eukaryota</taxon>
        <taxon>Fungi</taxon>
        <taxon>Dikarya</taxon>
        <taxon>Ascomycota</taxon>
        <taxon>Pezizomycotina</taxon>
        <taxon>Sordariomycetes</taxon>
        <taxon>Xylariomycetidae</taxon>
        <taxon>Amphisphaeriales</taxon>
        <taxon>Apiosporaceae</taxon>
        <taxon>Apiospora</taxon>
    </lineage>
</organism>
<dbReference type="PROSITE" id="PS00463">
    <property type="entry name" value="ZN2_CY6_FUNGAL_1"/>
    <property type="match status" value="1"/>
</dbReference>
<evidence type="ECO:0000313" key="8">
    <source>
        <dbReference type="EMBL" id="KAK8047594.1"/>
    </source>
</evidence>
<evidence type="ECO:0000313" key="9">
    <source>
        <dbReference type="Proteomes" id="UP001446871"/>
    </source>
</evidence>
<evidence type="ECO:0000256" key="2">
    <source>
        <dbReference type="ARBA" id="ARBA00023015"/>
    </source>
</evidence>
<protein>
    <recommendedName>
        <fullName evidence="7">Zn(2)-C6 fungal-type domain-containing protein</fullName>
    </recommendedName>
</protein>
<dbReference type="Proteomes" id="UP001446871">
    <property type="component" value="Unassembled WGS sequence"/>
</dbReference>
<feature type="compositionally biased region" description="Gly residues" evidence="6">
    <location>
        <begin position="590"/>
        <end position="614"/>
    </location>
</feature>
<gene>
    <name evidence="8" type="ORF">PG996_015658</name>
</gene>
<evidence type="ECO:0000256" key="5">
    <source>
        <dbReference type="ARBA" id="ARBA00023242"/>
    </source>
</evidence>
<dbReference type="PANTHER" id="PTHR31845:SF32">
    <property type="entry name" value="MISCELLANEOUS ZN(II)2CYS6 TRANSCRIPTION FACTOR (EUROFUNG)-RELATED"/>
    <property type="match status" value="1"/>
</dbReference>
<evidence type="ECO:0000256" key="4">
    <source>
        <dbReference type="ARBA" id="ARBA00023163"/>
    </source>
</evidence>
<proteinExistence type="predicted"/>
<dbReference type="InterPro" id="IPR001138">
    <property type="entry name" value="Zn2Cys6_DnaBD"/>
</dbReference>
<dbReference type="InterPro" id="IPR036864">
    <property type="entry name" value="Zn2-C6_fun-type_DNA-bd_sf"/>
</dbReference>
<dbReference type="EMBL" id="JAQQWM010000009">
    <property type="protein sequence ID" value="KAK8047594.1"/>
    <property type="molecule type" value="Genomic_DNA"/>
</dbReference>
<evidence type="ECO:0000256" key="6">
    <source>
        <dbReference type="SAM" id="MobiDB-lite"/>
    </source>
</evidence>
<comment type="caution">
    <text evidence="8">The sequence shown here is derived from an EMBL/GenBank/DDBJ whole genome shotgun (WGS) entry which is preliminary data.</text>
</comment>
<feature type="compositionally biased region" description="Low complexity" evidence="6">
    <location>
        <begin position="127"/>
        <end position="140"/>
    </location>
</feature>
<feature type="region of interest" description="Disordered" evidence="6">
    <location>
        <begin position="116"/>
        <end position="169"/>
    </location>
</feature>
<sequence>MDPVPMQHPSSKQTQSVPYGQACSNCSHAKCRCIPQGSGVCERCQRLKKQCTPAPNVRKRKPKTPTSTSKRARIEEKLDDLVSLLQSQNAAKALTDLGGSGRASVSSPASQAWAPASVEANVEPGCPTSGLPSTSLPSGTIPGPEVSSLRGSGLPPRNAASYDTPESLTDSNEVGGLSCAEAEVVLQIFRTKRLRHLPILYIPLEVTAAEFQREHPFLWLTIRAVCSQSVKEQNFLADKIRQIIAKRTIVDCDRDLDMLQGLLVFLGWCAYFSYGKPFLCNCVLGTMADPCFYLAMCNMAISVAFDLRITRPAREDMIAHPYMNCFTAYTWRHGPKGLNIPPPSNETRRALLACFIICTNICSFMKFDVVQWSPPLADCMTRLAESHETPADEVLIALAKIAKVSEDVARNFKGPEDREKSVSPSIFVKAFLDSLEQVKQGFSPRGGHDQFEKHADPDLRAGHLPPAPVGLLGLRVPAHRVPARVPAGDERIPGQVQHTGCRVDPRVLLVGVVPLRVHDEGTVPPVAARRPRVGSVGKFEEAHQVAGIDNDDSEGDLFKRGGAALRLTIPTWRAALDQISGEAGSGANGMAPGGGVGGQLGGGAGVASGGGPSGGPHPVDAMLMESMEDHWLSEMFLTWEGS</sequence>
<evidence type="ECO:0000256" key="3">
    <source>
        <dbReference type="ARBA" id="ARBA00023125"/>
    </source>
</evidence>
<keyword evidence="9" id="KW-1185">Reference proteome</keyword>
<keyword evidence="4" id="KW-0804">Transcription</keyword>
<dbReference type="Gene3D" id="4.10.240.10">
    <property type="entry name" value="Zn(2)-C6 fungal-type DNA-binding domain"/>
    <property type="match status" value="1"/>
</dbReference>
<keyword evidence="3" id="KW-0238">DNA-binding</keyword>
<name>A0ABR1TLT3_9PEZI</name>
<keyword evidence="5" id="KW-0539">Nucleus</keyword>
<comment type="subcellular location">
    <subcellularLocation>
        <location evidence="1">Nucleus</location>
    </subcellularLocation>
</comment>
<keyword evidence="2" id="KW-0805">Transcription regulation</keyword>
<evidence type="ECO:0000256" key="1">
    <source>
        <dbReference type="ARBA" id="ARBA00004123"/>
    </source>
</evidence>
<feature type="domain" description="Zn(2)-C6 fungal-type" evidence="7">
    <location>
        <begin position="22"/>
        <end position="51"/>
    </location>
</feature>